<evidence type="ECO:0000256" key="5">
    <source>
        <dbReference type="ARBA" id="ARBA00022723"/>
    </source>
</evidence>
<evidence type="ECO:0000256" key="7">
    <source>
        <dbReference type="ARBA" id="ARBA00023277"/>
    </source>
</evidence>
<keyword evidence="7" id="KW-0119">Carbohydrate metabolism</keyword>
<dbReference type="GO" id="GO:0005509">
    <property type="term" value="F:calcium ion binding"/>
    <property type="evidence" value="ECO:0007669"/>
    <property type="project" value="InterPro"/>
</dbReference>
<dbReference type="CDD" id="cd11318">
    <property type="entry name" value="AmyAc_bac_fung_AmyA"/>
    <property type="match status" value="1"/>
</dbReference>
<dbReference type="InterPro" id="IPR017853">
    <property type="entry name" value="GH"/>
</dbReference>
<dbReference type="PANTHER" id="PTHR43447">
    <property type="entry name" value="ALPHA-AMYLASE"/>
    <property type="match status" value="1"/>
</dbReference>
<dbReference type="Gene3D" id="3.30.750.90">
    <property type="match status" value="1"/>
</dbReference>
<accession>A0A9P6AXM7</accession>
<dbReference type="AlphaFoldDB" id="A0A9P6AXM7"/>
<evidence type="ECO:0000256" key="1">
    <source>
        <dbReference type="ARBA" id="ARBA00000548"/>
    </source>
</evidence>
<dbReference type="Gene3D" id="2.60.40.1180">
    <property type="entry name" value="Golgi alpha-mannosidase II"/>
    <property type="match status" value="1"/>
</dbReference>
<dbReference type="InterPro" id="IPR006046">
    <property type="entry name" value="Alpha_amylase"/>
</dbReference>
<dbReference type="Gene3D" id="3.20.20.80">
    <property type="entry name" value="Glycosidases"/>
    <property type="match status" value="1"/>
</dbReference>
<name>A0A9P6AXM7_9AGAM</name>
<keyword evidence="5" id="KW-0479">Metal-binding</keyword>
<evidence type="ECO:0000256" key="6">
    <source>
        <dbReference type="ARBA" id="ARBA00022801"/>
    </source>
</evidence>
<dbReference type="EC" id="3.2.1.1" evidence="4"/>
<dbReference type="InterPro" id="IPR013776">
    <property type="entry name" value="A-amylase_thermo"/>
</dbReference>
<evidence type="ECO:0000256" key="2">
    <source>
        <dbReference type="ARBA" id="ARBA00001913"/>
    </source>
</evidence>
<reference evidence="11" key="1">
    <citation type="journal article" date="2020" name="Nat. Commun.">
        <title>Large-scale genome sequencing of mycorrhizal fungi provides insights into the early evolution of symbiotic traits.</title>
        <authorList>
            <person name="Miyauchi S."/>
            <person name="Kiss E."/>
            <person name="Kuo A."/>
            <person name="Drula E."/>
            <person name="Kohler A."/>
            <person name="Sanchez-Garcia M."/>
            <person name="Morin E."/>
            <person name="Andreopoulos B."/>
            <person name="Barry K.W."/>
            <person name="Bonito G."/>
            <person name="Buee M."/>
            <person name="Carver A."/>
            <person name="Chen C."/>
            <person name="Cichocki N."/>
            <person name="Clum A."/>
            <person name="Culley D."/>
            <person name="Crous P.W."/>
            <person name="Fauchery L."/>
            <person name="Girlanda M."/>
            <person name="Hayes R.D."/>
            <person name="Keri Z."/>
            <person name="LaButti K."/>
            <person name="Lipzen A."/>
            <person name="Lombard V."/>
            <person name="Magnuson J."/>
            <person name="Maillard F."/>
            <person name="Murat C."/>
            <person name="Nolan M."/>
            <person name="Ohm R.A."/>
            <person name="Pangilinan J."/>
            <person name="Pereira M.F."/>
            <person name="Perotto S."/>
            <person name="Peter M."/>
            <person name="Pfister S."/>
            <person name="Riley R."/>
            <person name="Sitrit Y."/>
            <person name="Stielow J.B."/>
            <person name="Szollosi G."/>
            <person name="Zifcakova L."/>
            <person name="Stursova M."/>
            <person name="Spatafora J.W."/>
            <person name="Tedersoo L."/>
            <person name="Vaario L.M."/>
            <person name="Yamada A."/>
            <person name="Yan M."/>
            <person name="Wang P."/>
            <person name="Xu J."/>
            <person name="Bruns T."/>
            <person name="Baldrian P."/>
            <person name="Vilgalys R."/>
            <person name="Dunand C."/>
            <person name="Henrissat B."/>
            <person name="Grigoriev I.V."/>
            <person name="Hibbett D."/>
            <person name="Nagy L.G."/>
            <person name="Martin F.M."/>
        </authorList>
    </citation>
    <scope>NUCLEOTIDE SEQUENCE</scope>
    <source>
        <strain evidence="11">UP504</strain>
    </source>
</reference>
<evidence type="ECO:0000313" key="12">
    <source>
        <dbReference type="Proteomes" id="UP000886523"/>
    </source>
</evidence>
<comment type="catalytic activity">
    <reaction evidence="1">
        <text>Endohydrolysis of (1-&gt;4)-alpha-D-glucosidic linkages in polysaccharides containing three or more (1-&gt;4)-alpha-linked D-glucose units.</text>
        <dbReference type="EC" id="3.2.1.1"/>
    </reaction>
</comment>
<dbReference type="PIRSF" id="PIRSF001021">
    <property type="entry name" value="Alph-amls_thrmst"/>
    <property type="match status" value="1"/>
</dbReference>
<keyword evidence="6 11" id="KW-0378">Hydrolase</keyword>
<dbReference type="OrthoDB" id="550577at2759"/>
<comment type="similarity">
    <text evidence="3 9">Belongs to the glycosyl hydrolase 13 family.</text>
</comment>
<evidence type="ECO:0000256" key="4">
    <source>
        <dbReference type="ARBA" id="ARBA00012595"/>
    </source>
</evidence>
<dbReference type="Proteomes" id="UP000886523">
    <property type="component" value="Unassembled WGS sequence"/>
</dbReference>
<dbReference type="InterPro" id="IPR013780">
    <property type="entry name" value="Glyco_hydro_b"/>
</dbReference>
<evidence type="ECO:0000256" key="8">
    <source>
        <dbReference type="ARBA" id="ARBA00023295"/>
    </source>
</evidence>
<protein>
    <recommendedName>
        <fullName evidence="4">alpha-amylase</fullName>
        <ecNumber evidence="4">3.2.1.1</ecNumber>
    </recommendedName>
</protein>
<evidence type="ECO:0000256" key="3">
    <source>
        <dbReference type="ARBA" id="ARBA00008061"/>
    </source>
</evidence>
<dbReference type="PRINTS" id="PR00110">
    <property type="entry name" value="ALPHAAMYLASE"/>
</dbReference>
<dbReference type="Pfam" id="PF00128">
    <property type="entry name" value="Alpha-amylase"/>
    <property type="match status" value="1"/>
</dbReference>
<feature type="domain" description="Glycosyl hydrolase family 13 catalytic" evidence="10">
    <location>
        <begin position="13"/>
        <end position="354"/>
    </location>
</feature>
<dbReference type="EMBL" id="MU128968">
    <property type="protein sequence ID" value="KAF9513770.1"/>
    <property type="molecule type" value="Genomic_DNA"/>
</dbReference>
<evidence type="ECO:0000313" key="11">
    <source>
        <dbReference type="EMBL" id="KAF9513770.1"/>
    </source>
</evidence>
<evidence type="ECO:0000259" key="10">
    <source>
        <dbReference type="SMART" id="SM00642"/>
    </source>
</evidence>
<evidence type="ECO:0000256" key="9">
    <source>
        <dbReference type="RuleBase" id="RU003615"/>
    </source>
</evidence>
<gene>
    <name evidence="11" type="ORF">BS47DRAFT_1372428</name>
</gene>
<keyword evidence="8" id="KW-0326">Glycosidase</keyword>
<dbReference type="SMART" id="SM00642">
    <property type="entry name" value="Aamy"/>
    <property type="match status" value="1"/>
</dbReference>
<dbReference type="SUPFAM" id="SSF51011">
    <property type="entry name" value="Glycosyl hydrolase domain"/>
    <property type="match status" value="1"/>
</dbReference>
<dbReference type="GO" id="GO:0005975">
    <property type="term" value="P:carbohydrate metabolic process"/>
    <property type="evidence" value="ECO:0007669"/>
    <property type="project" value="InterPro"/>
</dbReference>
<dbReference type="SUPFAM" id="SSF51445">
    <property type="entry name" value="(Trans)glycosidases"/>
    <property type="match status" value="1"/>
</dbReference>
<keyword evidence="12" id="KW-1185">Reference proteome</keyword>
<proteinExistence type="inferred from homology"/>
<dbReference type="InterPro" id="IPR006047">
    <property type="entry name" value="GH13_cat_dom"/>
</dbReference>
<dbReference type="Gene3D" id="2.40.30.140">
    <property type="match status" value="1"/>
</dbReference>
<organism evidence="11 12">
    <name type="scientific">Hydnum rufescens UP504</name>
    <dbReference type="NCBI Taxonomy" id="1448309"/>
    <lineage>
        <taxon>Eukaryota</taxon>
        <taxon>Fungi</taxon>
        <taxon>Dikarya</taxon>
        <taxon>Basidiomycota</taxon>
        <taxon>Agaricomycotina</taxon>
        <taxon>Agaricomycetes</taxon>
        <taxon>Cantharellales</taxon>
        <taxon>Hydnaceae</taxon>
        <taxon>Hydnum</taxon>
    </lineage>
</organism>
<dbReference type="GO" id="GO:0004556">
    <property type="term" value="F:alpha-amylase activity"/>
    <property type="evidence" value="ECO:0007669"/>
    <property type="project" value="UniProtKB-EC"/>
</dbReference>
<comment type="caution">
    <text evidence="11">The sequence shown here is derived from an EMBL/GenBank/DDBJ whole genome shotgun (WGS) entry which is preliminary data.</text>
</comment>
<comment type="cofactor">
    <cofactor evidence="2">
        <name>Ca(2+)</name>
        <dbReference type="ChEBI" id="CHEBI:29108"/>
    </cofactor>
</comment>
<sequence>MVCFFEWPLSPETSLIQFFEWDVIGTPEVSWWCHFQNEIPRLAQLGVTQVWLPRYDAYDLWDLGEFDQKEAIETRWGSKAELIRAIAAARQHGIQVLVDAVLNHKIGADRIEQFTAEPVDPSDRRIPIGPEKTIEACIDWDARERIKGVFKITQARPKGWSQHVSNELGNYDYLLGADIDHLHPAVRSDLLAWSTWILNETGGMGFRLDACKHFDYRFLCDFVMTARRVPGHSRLFSVAEFWSADVKLIALFDVPLHENFHNASIQGPNFDLRRIMRDSLVEVRPRDAVTFVENHEYVLGQSLESPVAKTFKAIAYAIILLRPEGYPCVYHGDLYGPDAIPELPVLMRARAKFAYGSCKDALKKSNDPNVVAFARSGTKTRPGCVVVLSNGTTLESHTVSINVGNTHAESTWMDLLHRAPETPILKSGVGAFLASPGVAVFVRKSNGS</sequence>